<organism evidence="2 3">
    <name type="scientific">Halteria grandinella</name>
    <dbReference type="NCBI Taxonomy" id="5974"/>
    <lineage>
        <taxon>Eukaryota</taxon>
        <taxon>Sar</taxon>
        <taxon>Alveolata</taxon>
        <taxon>Ciliophora</taxon>
        <taxon>Intramacronucleata</taxon>
        <taxon>Spirotrichea</taxon>
        <taxon>Stichotrichia</taxon>
        <taxon>Sporadotrichida</taxon>
        <taxon>Halteriidae</taxon>
        <taxon>Halteria</taxon>
    </lineage>
</organism>
<dbReference type="EMBL" id="RRYP01001277">
    <property type="protein sequence ID" value="TNV86136.1"/>
    <property type="molecule type" value="Genomic_DNA"/>
</dbReference>
<keyword evidence="1" id="KW-1133">Transmembrane helix</keyword>
<evidence type="ECO:0000313" key="2">
    <source>
        <dbReference type="EMBL" id="TNV86136.1"/>
    </source>
</evidence>
<dbReference type="Proteomes" id="UP000785679">
    <property type="component" value="Unassembled WGS sequence"/>
</dbReference>
<sequence length="110" mass="12134">MCSIKLTEISTLSVLPKAVNLHSILKNRSSFISYARLNEKFVGKKPSTHCSFMILPSFLSMMPEQTLGGVAGFLIFLLAITLIAWGHLICVVSHSRNTVTSFPGSLSTYW</sequence>
<gene>
    <name evidence="2" type="ORF">FGO68_gene15789</name>
</gene>
<evidence type="ECO:0000256" key="1">
    <source>
        <dbReference type="SAM" id="Phobius"/>
    </source>
</evidence>
<feature type="transmembrane region" description="Helical" evidence="1">
    <location>
        <begin position="67"/>
        <end position="88"/>
    </location>
</feature>
<keyword evidence="1" id="KW-0472">Membrane</keyword>
<protein>
    <submittedName>
        <fullName evidence="2">Uncharacterized protein</fullName>
    </submittedName>
</protein>
<reference evidence="2" key="1">
    <citation type="submission" date="2019-06" db="EMBL/GenBank/DDBJ databases">
        <authorList>
            <person name="Zheng W."/>
        </authorList>
    </citation>
    <scope>NUCLEOTIDE SEQUENCE</scope>
    <source>
        <strain evidence="2">QDHG01</strain>
    </source>
</reference>
<name>A0A8J8T983_HALGN</name>
<evidence type="ECO:0000313" key="3">
    <source>
        <dbReference type="Proteomes" id="UP000785679"/>
    </source>
</evidence>
<keyword evidence="3" id="KW-1185">Reference proteome</keyword>
<proteinExistence type="predicted"/>
<accession>A0A8J8T983</accession>
<comment type="caution">
    <text evidence="2">The sequence shown here is derived from an EMBL/GenBank/DDBJ whole genome shotgun (WGS) entry which is preliminary data.</text>
</comment>
<dbReference type="AlphaFoldDB" id="A0A8J8T983"/>
<keyword evidence="1" id="KW-0812">Transmembrane</keyword>